<dbReference type="AlphaFoldDB" id="A0A3N0GUY4"/>
<protein>
    <submittedName>
        <fullName evidence="3">Uncharacterized protein</fullName>
    </submittedName>
</protein>
<keyword evidence="2" id="KW-0812">Transmembrane</keyword>
<evidence type="ECO:0000313" key="4">
    <source>
        <dbReference type="Proteomes" id="UP000279994"/>
    </source>
</evidence>
<dbReference type="Proteomes" id="UP000279994">
    <property type="component" value="Unassembled WGS sequence"/>
</dbReference>
<name>A0A3N0GUY4_9ACTN</name>
<dbReference type="RefSeq" id="WP_123221955.1">
    <property type="nucleotide sequence ID" value="NZ_RJSF01000011.1"/>
</dbReference>
<keyword evidence="2" id="KW-0472">Membrane</keyword>
<organism evidence="3 4">
    <name type="scientific">Nocardioides pocheonensis</name>
    <dbReference type="NCBI Taxonomy" id="661485"/>
    <lineage>
        <taxon>Bacteria</taxon>
        <taxon>Bacillati</taxon>
        <taxon>Actinomycetota</taxon>
        <taxon>Actinomycetes</taxon>
        <taxon>Propionibacteriales</taxon>
        <taxon>Nocardioidaceae</taxon>
        <taxon>Nocardioides</taxon>
    </lineage>
</organism>
<gene>
    <name evidence="3" type="ORF">EFL26_05780</name>
</gene>
<evidence type="ECO:0000256" key="1">
    <source>
        <dbReference type="SAM" id="MobiDB-lite"/>
    </source>
</evidence>
<keyword evidence="4" id="KW-1185">Reference proteome</keyword>
<proteinExistence type="predicted"/>
<dbReference type="EMBL" id="RJSF01000011">
    <property type="protein sequence ID" value="RNM16267.1"/>
    <property type="molecule type" value="Genomic_DNA"/>
</dbReference>
<feature type="compositionally biased region" description="Basic and acidic residues" evidence="1">
    <location>
        <begin position="64"/>
        <end position="74"/>
    </location>
</feature>
<sequence length="136" mass="14087">MGLDLGRPALTRGRALVLAGVVTAALVVLPGAAATAADPSPAPAPTPGPTQSATVAPPSQQQIDDARSALDRLRRPAKAPKTLAEVSGPTHPKSRSVGREISDQAWWTLGAALLVVLVLSEATRISVRRAKHRRDA</sequence>
<accession>A0A3N0GUY4</accession>
<reference evidence="3 4" key="1">
    <citation type="submission" date="2018-11" db="EMBL/GenBank/DDBJ databases">
        <authorList>
            <person name="Li F."/>
        </authorList>
    </citation>
    <scope>NUCLEOTIDE SEQUENCE [LARGE SCALE GENOMIC DNA]</scope>
    <source>
        <strain evidence="3 4">Gsoil 818</strain>
    </source>
</reference>
<evidence type="ECO:0000256" key="2">
    <source>
        <dbReference type="SAM" id="Phobius"/>
    </source>
</evidence>
<feature type="transmembrane region" description="Helical" evidence="2">
    <location>
        <begin position="105"/>
        <end position="127"/>
    </location>
</feature>
<keyword evidence="2" id="KW-1133">Transmembrane helix</keyword>
<feature type="compositionally biased region" description="Polar residues" evidence="1">
    <location>
        <begin position="51"/>
        <end position="63"/>
    </location>
</feature>
<comment type="caution">
    <text evidence="3">The sequence shown here is derived from an EMBL/GenBank/DDBJ whole genome shotgun (WGS) entry which is preliminary data.</text>
</comment>
<feature type="region of interest" description="Disordered" evidence="1">
    <location>
        <begin position="33"/>
        <end position="98"/>
    </location>
</feature>
<evidence type="ECO:0000313" key="3">
    <source>
        <dbReference type="EMBL" id="RNM16267.1"/>
    </source>
</evidence>